<dbReference type="GO" id="GO:0006400">
    <property type="term" value="P:tRNA modification"/>
    <property type="evidence" value="ECO:0007669"/>
    <property type="project" value="TreeGrafter"/>
</dbReference>
<dbReference type="InterPro" id="IPR002501">
    <property type="entry name" value="PsdUridine_synth_N"/>
</dbReference>
<proteinExistence type="inferred from homology"/>
<dbReference type="PANTHER" id="PTHR13767:SF2">
    <property type="entry name" value="PSEUDOURIDYLATE SYNTHASE TRUB1"/>
    <property type="match status" value="1"/>
</dbReference>
<feature type="region of interest" description="Disordered" evidence="5">
    <location>
        <begin position="271"/>
        <end position="315"/>
    </location>
</feature>
<evidence type="ECO:0000256" key="1">
    <source>
        <dbReference type="ARBA" id="ARBA00008999"/>
    </source>
</evidence>
<dbReference type="Gene3D" id="3.30.2350.10">
    <property type="entry name" value="Pseudouridine synthase"/>
    <property type="match status" value="2"/>
</dbReference>
<dbReference type="InterPro" id="IPR020103">
    <property type="entry name" value="PsdUridine_synth_cat_dom_sf"/>
</dbReference>
<name>A0AAD8Y1Q4_9STRA</name>
<dbReference type="GO" id="GO:0003723">
    <property type="term" value="F:RNA binding"/>
    <property type="evidence" value="ECO:0007669"/>
    <property type="project" value="InterPro"/>
</dbReference>
<dbReference type="GO" id="GO:0005634">
    <property type="term" value="C:nucleus"/>
    <property type="evidence" value="ECO:0007669"/>
    <property type="project" value="TreeGrafter"/>
</dbReference>
<dbReference type="GO" id="GO:1990481">
    <property type="term" value="P:mRNA pseudouridine synthesis"/>
    <property type="evidence" value="ECO:0007669"/>
    <property type="project" value="TreeGrafter"/>
</dbReference>
<keyword evidence="4 7" id="KW-0413">Isomerase</keyword>
<feature type="region of interest" description="Disordered" evidence="5">
    <location>
        <begin position="33"/>
        <end position="54"/>
    </location>
</feature>
<gene>
    <name evidence="7" type="ORF">QTG54_011270</name>
</gene>
<dbReference type="PANTHER" id="PTHR13767">
    <property type="entry name" value="TRNA-PSEUDOURIDINE SYNTHASE"/>
    <property type="match status" value="1"/>
</dbReference>
<comment type="caution">
    <text evidence="7">The sequence shown here is derived from an EMBL/GenBank/DDBJ whole genome shotgun (WGS) entry which is preliminary data.</text>
</comment>
<comment type="similarity">
    <text evidence="1">Belongs to the pseudouridine synthase TruB family.</text>
</comment>
<accession>A0AAD8Y1Q4</accession>
<reference evidence="7" key="1">
    <citation type="submission" date="2023-06" db="EMBL/GenBank/DDBJ databases">
        <title>Survivors Of The Sea: Transcriptome response of Skeletonema marinoi to long-term dormancy.</title>
        <authorList>
            <person name="Pinder M.I.M."/>
            <person name="Kourtchenko O."/>
            <person name="Robertson E.K."/>
            <person name="Larsson T."/>
            <person name="Maumus F."/>
            <person name="Osuna-Cruz C.M."/>
            <person name="Vancaester E."/>
            <person name="Stenow R."/>
            <person name="Vandepoele K."/>
            <person name="Ploug H."/>
            <person name="Bruchert V."/>
            <person name="Godhe A."/>
            <person name="Topel M."/>
        </authorList>
    </citation>
    <scope>NUCLEOTIDE SEQUENCE</scope>
    <source>
        <strain evidence="7">R05AC</strain>
    </source>
</reference>
<dbReference type="EMBL" id="JATAAI010000022">
    <property type="protein sequence ID" value="KAK1737976.1"/>
    <property type="molecule type" value="Genomic_DNA"/>
</dbReference>
<keyword evidence="3" id="KW-0819">tRNA processing</keyword>
<dbReference type="InterPro" id="IPR014780">
    <property type="entry name" value="tRNA_psdUridine_synth_TruB"/>
</dbReference>
<dbReference type="Proteomes" id="UP001224775">
    <property type="component" value="Unassembled WGS sequence"/>
</dbReference>
<evidence type="ECO:0000256" key="3">
    <source>
        <dbReference type="ARBA" id="ARBA00022694"/>
    </source>
</evidence>
<organism evidence="7 8">
    <name type="scientific">Skeletonema marinoi</name>
    <dbReference type="NCBI Taxonomy" id="267567"/>
    <lineage>
        <taxon>Eukaryota</taxon>
        <taxon>Sar</taxon>
        <taxon>Stramenopiles</taxon>
        <taxon>Ochrophyta</taxon>
        <taxon>Bacillariophyta</taxon>
        <taxon>Coscinodiscophyceae</taxon>
        <taxon>Thalassiosirophycidae</taxon>
        <taxon>Thalassiosirales</taxon>
        <taxon>Skeletonemataceae</taxon>
        <taxon>Skeletonema</taxon>
        <taxon>Skeletonema marinoi-dohrnii complex</taxon>
    </lineage>
</organism>
<evidence type="ECO:0000256" key="5">
    <source>
        <dbReference type="SAM" id="MobiDB-lite"/>
    </source>
</evidence>
<evidence type="ECO:0000256" key="2">
    <source>
        <dbReference type="ARBA" id="ARBA00012787"/>
    </source>
</evidence>
<keyword evidence="8" id="KW-1185">Reference proteome</keyword>
<dbReference type="HAMAP" id="MF_01080">
    <property type="entry name" value="TruB_bact"/>
    <property type="match status" value="1"/>
</dbReference>
<dbReference type="Pfam" id="PF01509">
    <property type="entry name" value="TruB_N"/>
    <property type="match status" value="1"/>
</dbReference>
<feature type="compositionally biased region" description="Basic residues" evidence="5">
    <location>
        <begin position="297"/>
        <end position="314"/>
    </location>
</feature>
<evidence type="ECO:0000259" key="6">
    <source>
        <dbReference type="Pfam" id="PF01509"/>
    </source>
</evidence>
<feature type="domain" description="Pseudouridine synthase II N-terminal" evidence="6">
    <location>
        <begin position="107"/>
        <end position="240"/>
    </location>
</feature>
<evidence type="ECO:0000256" key="4">
    <source>
        <dbReference type="ARBA" id="ARBA00023235"/>
    </source>
</evidence>
<evidence type="ECO:0000313" key="8">
    <source>
        <dbReference type="Proteomes" id="UP001224775"/>
    </source>
</evidence>
<protein>
    <recommendedName>
        <fullName evidence="2">tRNA pseudouridine(55) synthase</fullName>
        <ecNumber evidence="2">5.4.99.25</ecNumber>
    </recommendedName>
</protein>
<dbReference type="EC" id="5.4.99.25" evidence="2"/>
<evidence type="ECO:0000313" key="7">
    <source>
        <dbReference type="EMBL" id="KAK1737976.1"/>
    </source>
</evidence>
<dbReference type="SUPFAM" id="SSF55120">
    <property type="entry name" value="Pseudouridine synthase"/>
    <property type="match status" value="1"/>
</dbReference>
<sequence>MKRARPVAVAAAISDNNATNKRVMLAASNDLSTSSSLSSITDPSKTTSATTGNTESTPLYLAEGLIAIHKPLTWTCNDVVSYIRGILSRDAQSRGFEGKMRKRGKPVMKVGHGGTLDPLASGVLVLGIGKGTSKLQSYLEGDKQYTAMVELGYETTTLDAEGEIVKTMDWNHVTSIDSIRETVVPKFTGKIQQVPPLYSAIRVDGKRLYEIARGGDEKEVEDVEIPMRDVEVYKVEVENTLSESVIQSGVVDGKKYKEAVQEMEAAAAAAAAEKAAAAPPPAEDVQESNDEANNTAGKKKKKRRGNKNKGTKKKSFFDESTVPTVTVQCDSTTATTSFELPLFTLNVSCGGGTYIRSIVRDIGYEMDTVATMTGLVRTKQGPFLLEDALRKEDWNADNIYEAMTKIE</sequence>
<dbReference type="AlphaFoldDB" id="A0AAD8Y1Q4"/>
<dbReference type="GO" id="GO:0160148">
    <property type="term" value="F:tRNA pseudouridine(55) synthase activity"/>
    <property type="evidence" value="ECO:0007669"/>
    <property type="project" value="UniProtKB-EC"/>
</dbReference>